<keyword evidence="2" id="KW-1185">Reference proteome</keyword>
<dbReference type="AlphaFoldDB" id="A0A1S1YWA8"/>
<sequence>MKTITFFLFLAIPLSLIGQGKIDSIKKSTKSKSEQKSYYTSSSDNNNSNNYSVLGDVLLTVINMVPSESELTQMHGAPMRLQKYPYYSKGAGKTSRNMEGRTYFTSEFEANYIWESNNLQGGNIKARLNFSPKFSASVKGNFYKEQIENYSPDYLGTLHANASYHLFAYTGFDGWAGVGYSHLFVADDFSGWNINLGTEIYLFKPISLYTEWYFSFLDDDVSMVEGTVAMKLYINRFYFQGGYNELKVNDIRLSGPMLGIGLVL</sequence>
<evidence type="ECO:0000313" key="2">
    <source>
        <dbReference type="Proteomes" id="UP000179797"/>
    </source>
</evidence>
<name>A0A1S1YWA8_FLAPC</name>
<dbReference type="EMBL" id="JRYR02000001">
    <property type="protein sequence ID" value="OHX65095.1"/>
    <property type="molecule type" value="Genomic_DNA"/>
</dbReference>
<gene>
    <name evidence="1" type="ORF">NH26_01375</name>
</gene>
<dbReference type="RefSeq" id="WP_044226495.1">
    <property type="nucleotide sequence ID" value="NZ_JRYR02000001.1"/>
</dbReference>
<dbReference type="OrthoDB" id="977773at2"/>
<dbReference type="Proteomes" id="UP000179797">
    <property type="component" value="Unassembled WGS sequence"/>
</dbReference>
<proteinExistence type="predicted"/>
<evidence type="ECO:0000313" key="1">
    <source>
        <dbReference type="EMBL" id="OHX65095.1"/>
    </source>
</evidence>
<comment type="caution">
    <text evidence="1">The sequence shown here is derived from an EMBL/GenBank/DDBJ whole genome shotgun (WGS) entry which is preliminary data.</text>
</comment>
<organism evidence="1 2">
    <name type="scientific">Flammeovirga pacifica</name>
    <dbReference type="NCBI Taxonomy" id="915059"/>
    <lineage>
        <taxon>Bacteria</taxon>
        <taxon>Pseudomonadati</taxon>
        <taxon>Bacteroidota</taxon>
        <taxon>Cytophagia</taxon>
        <taxon>Cytophagales</taxon>
        <taxon>Flammeovirgaceae</taxon>
        <taxon>Flammeovirga</taxon>
    </lineage>
</organism>
<accession>A0A1S1YWA8</accession>
<protein>
    <submittedName>
        <fullName evidence="1">Uncharacterized protein</fullName>
    </submittedName>
</protein>
<reference evidence="1 2" key="1">
    <citation type="journal article" date="2012" name="Int. J. Syst. Evol. Microbiol.">
        <title>Flammeovirga pacifica sp. nov., isolated from deep-sea sediment.</title>
        <authorList>
            <person name="Xu H."/>
            <person name="Fu Y."/>
            <person name="Yang N."/>
            <person name="Ding Z."/>
            <person name="Lai Q."/>
            <person name="Zeng R."/>
        </authorList>
    </citation>
    <scope>NUCLEOTIDE SEQUENCE [LARGE SCALE GENOMIC DNA]</scope>
    <source>
        <strain evidence="2">DSM 24597 / LMG 26175 / WPAGA1</strain>
    </source>
</reference>